<reference evidence="2 3" key="1">
    <citation type="submission" date="2024-01" db="EMBL/GenBank/DDBJ databases">
        <title>Genome assemblies of Stephania.</title>
        <authorList>
            <person name="Yang L."/>
        </authorList>
    </citation>
    <scope>NUCLEOTIDE SEQUENCE [LARGE SCALE GENOMIC DNA]</scope>
    <source>
        <strain evidence="2">JXDWG</strain>
        <tissue evidence="2">Leaf</tissue>
    </source>
</reference>
<keyword evidence="3" id="KW-1185">Reference proteome</keyword>
<accession>A0AAP0I282</accession>
<organism evidence="2 3">
    <name type="scientific">Stephania cephalantha</name>
    <dbReference type="NCBI Taxonomy" id="152367"/>
    <lineage>
        <taxon>Eukaryota</taxon>
        <taxon>Viridiplantae</taxon>
        <taxon>Streptophyta</taxon>
        <taxon>Embryophyta</taxon>
        <taxon>Tracheophyta</taxon>
        <taxon>Spermatophyta</taxon>
        <taxon>Magnoliopsida</taxon>
        <taxon>Ranunculales</taxon>
        <taxon>Menispermaceae</taxon>
        <taxon>Menispermoideae</taxon>
        <taxon>Cissampelideae</taxon>
        <taxon>Stephania</taxon>
    </lineage>
</organism>
<sequence length="209" mass="21969">MRHRTAPFIASQPRLCSSVAGAAAVARRRRCRSRAAASAAVAPLLVLEAPLAPFAAALATVTGAGLLAPLRHPPSRLVRCWSKPAPPLPRRYRAAVCSLRLAASRAATGRAAADRHRYREPRSLACVVSDLPPRWRGRSPELLAAAAGGPSAVSVRAGRPRRGFASTAAAVAWLDLAPASWRAGSRRPIVPHRPKRVSSGDGTRVGAEA</sequence>
<gene>
    <name evidence="2" type="ORF">Scep_022520</name>
</gene>
<dbReference type="EMBL" id="JBBNAG010000009">
    <property type="protein sequence ID" value="KAK9105676.1"/>
    <property type="molecule type" value="Genomic_DNA"/>
</dbReference>
<dbReference type="AlphaFoldDB" id="A0AAP0I282"/>
<evidence type="ECO:0000256" key="1">
    <source>
        <dbReference type="SAM" id="MobiDB-lite"/>
    </source>
</evidence>
<comment type="caution">
    <text evidence="2">The sequence shown here is derived from an EMBL/GenBank/DDBJ whole genome shotgun (WGS) entry which is preliminary data.</text>
</comment>
<evidence type="ECO:0000313" key="3">
    <source>
        <dbReference type="Proteomes" id="UP001419268"/>
    </source>
</evidence>
<evidence type="ECO:0000313" key="2">
    <source>
        <dbReference type="EMBL" id="KAK9105676.1"/>
    </source>
</evidence>
<proteinExistence type="predicted"/>
<dbReference type="Proteomes" id="UP001419268">
    <property type="component" value="Unassembled WGS sequence"/>
</dbReference>
<name>A0AAP0I282_9MAGN</name>
<feature type="region of interest" description="Disordered" evidence="1">
    <location>
        <begin position="186"/>
        <end position="209"/>
    </location>
</feature>
<protein>
    <submittedName>
        <fullName evidence="2">Uncharacterized protein</fullName>
    </submittedName>
</protein>